<dbReference type="Gene3D" id="3.40.50.12780">
    <property type="entry name" value="N-terminal domain of ligase-like"/>
    <property type="match status" value="1"/>
</dbReference>
<proteinExistence type="predicted"/>
<dbReference type="InterPro" id="IPR042099">
    <property type="entry name" value="ANL_N_sf"/>
</dbReference>
<name>K6Z5N5_9ALTE</name>
<dbReference type="RefSeq" id="WP_007643365.1">
    <property type="nucleotide sequence ID" value="NC_020514.1"/>
</dbReference>
<dbReference type="AlphaFoldDB" id="K6Z5N5"/>
<keyword evidence="4" id="KW-1185">Reference proteome</keyword>
<dbReference type="PANTHER" id="PTHR43767">
    <property type="entry name" value="LONG-CHAIN-FATTY-ACID--COA LIGASE"/>
    <property type="match status" value="1"/>
</dbReference>
<dbReference type="SUPFAM" id="SSF56801">
    <property type="entry name" value="Acetyl-CoA synthetase-like"/>
    <property type="match status" value="1"/>
</dbReference>
<sequence>MIKTIHQLVKVQAQIRPDCPAIGEKKRWLTYTHLNEEIETLARSFLSLGLNKSERVAVFLPKCFESVISIFATSAAGGIFVPINPILKPLQVGHILSDCSATILITNKSRYDTLKSVLPKSIKGIVITDDSNEYPSSSSVLSWFQLHTLSLRNPSLPDILESDTAAIFYTSGSSGPAKGVTLTQRNLILGAQSVAQYLDNSSSDRLLLALPISFDYGFSQLTVSFLSGGSCYLFEYLFAKELIKVVQQQSITGLALVPTAWNQLANLEWPKAASQNLRYITNSGGALLEDILKKLLKQMPNVKPFLMYGLTESFRSCFLPPEQALKRPTSIGKAIPNAKIFIINVNGEECEPHEQGELVHAGPLVAQGYWGNKEMTERRFKATPNRLKELPSEQLAVWSGDIVTKDEEGFIYFVGRNDDMIKTSGYRVSPNEIESVICKHNSVADIVVFGVPHKQLGQGIVTLITVKPDVQTSDLLLSIKRFCGLHLPNYMTPHHIDFCLEIPRNPNGKHNKTLLKKQYQNVFQEIFSKHGGLNMRESKQGMSAKKGVTVNVINQ</sequence>
<dbReference type="Pfam" id="PF00501">
    <property type="entry name" value="AMP-binding"/>
    <property type="match status" value="1"/>
</dbReference>
<dbReference type="PANTHER" id="PTHR43767:SF10">
    <property type="entry name" value="SURFACTIN SYNTHASE SUBUNIT 1"/>
    <property type="match status" value="1"/>
</dbReference>
<protein>
    <recommendedName>
        <fullName evidence="5">Acyl-CoA ligase</fullName>
    </recommendedName>
</protein>
<dbReference type="NCBIfam" id="TIGR03098">
    <property type="entry name" value="ligase_PEP_1"/>
    <property type="match status" value="1"/>
</dbReference>
<dbReference type="Gene3D" id="3.30.300.30">
    <property type="match status" value="1"/>
</dbReference>
<gene>
    <name evidence="3" type="ORF">C427_2118</name>
</gene>
<dbReference type="KEGG" id="gps:C427_2118"/>
<dbReference type="InterPro" id="IPR017529">
    <property type="entry name" value="AcylCoA_ligase_PEP_1"/>
</dbReference>
<dbReference type="OrthoDB" id="9803968at2"/>
<organism evidence="3 4">
    <name type="scientific">Paraglaciecola psychrophila 170</name>
    <dbReference type="NCBI Taxonomy" id="1129794"/>
    <lineage>
        <taxon>Bacteria</taxon>
        <taxon>Pseudomonadati</taxon>
        <taxon>Pseudomonadota</taxon>
        <taxon>Gammaproteobacteria</taxon>
        <taxon>Alteromonadales</taxon>
        <taxon>Alteromonadaceae</taxon>
        <taxon>Paraglaciecola</taxon>
    </lineage>
</organism>
<evidence type="ECO:0000313" key="3">
    <source>
        <dbReference type="EMBL" id="AGH44227.1"/>
    </source>
</evidence>
<evidence type="ECO:0000259" key="1">
    <source>
        <dbReference type="Pfam" id="PF00501"/>
    </source>
</evidence>
<dbReference type="PROSITE" id="PS00455">
    <property type="entry name" value="AMP_BINDING"/>
    <property type="match status" value="1"/>
</dbReference>
<evidence type="ECO:0000259" key="2">
    <source>
        <dbReference type="Pfam" id="PF13193"/>
    </source>
</evidence>
<evidence type="ECO:0008006" key="5">
    <source>
        <dbReference type="Google" id="ProtNLM"/>
    </source>
</evidence>
<reference evidence="3 4" key="1">
    <citation type="journal article" date="2013" name="Genome Announc.">
        <title>Complete Genome Sequence of Glaciecola psychrophila Strain 170T.</title>
        <authorList>
            <person name="Yin J."/>
            <person name="Chen J."/>
            <person name="Liu G."/>
            <person name="Yu Y."/>
            <person name="Song L."/>
            <person name="Wang X."/>
            <person name="Qu X."/>
        </authorList>
    </citation>
    <scope>NUCLEOTIDE SEQUENCE [LARGE SCALE GENOMIC DNA]</scope>
    <source>
        <strain evidence="3 4">170</strain>
    </source>
</reference>
<dbReference type="Proteomes" id="UP000011864">
    <property type="component" value="Chromosome"/>
</dbReference>
<dbReference type="HOGENOM" id="CLU_000022_59_0_6"/>
<dbReference type="InterPro" id="IPR050237">
    <property type="entry name" value="ATP-dep_AMP-bd_enzyme"/>
</dbReference>
<dbReference type="STRING" id="1129794.C427_2118"/>
<feature type="domain" description="AMP-dependent synthetase/ligase" evidence="1">
    <location>
        <begin position="11"/>
        <end position="370"/>
    </location>
</feature>
<accession>K6Z5N5</accession>
<dbReference type="InterPro" id="IPR020845">
    <property type="entry name" value="AMP-binding_CS"/>
</dbReference>
<dbReference type="EMBL" id="CP003837">
    <property type="protein sequence ID" value="AGH44227.1"/>
    <property type="molecule type" value="Genomic_DNA"/>
</dbReference>
<dbReference type="PATRIC" id="fig|1129794.4.peg.2095"/>
<dbReference type="InterPro" id="IPR045851">
    <property type="entry name" value="AMP-bd_C_sf"/>
</dbReference>
<dbReference type="InterPro" id="IPR000873">
    <property type="entry name" value="AMP-dep_synth/lig_dom"/>
</dbReference>
<dbReference type="InterPro" id="IPR025110">
    <property type="entry name" value="AMP-bd_C"/>
</dbReference>
<dbReference type="Pfam" id="PF13193">
    <property type="entry name" value="AMP-binding_C"/>
    <property type="match status" value="1"/>
</dbReference>
<evidence type="ECO:0000313" key="4">
    <source>
        <dbReference type="Proteomes" id="UP000011864"/>
    </source>
</evidence>
<feature type="domain" description="AMP-binding enzyme C-terminal" evidence="2">
    <location>
        <begin position="432"/>
        <end position="509"/>
    </location>
</feature>
<dbReference type="GO" id="GO:0016877">
    <property type="term" value="F:ligase activity, forming carbon-sulfur bonds"/>
    <property type="evidence" value="ECO:0007669"/>
    <property type="project" value="UniProtKB-ARBA"/>
</dbReference>
<dbReference type="eggNOG" id="COG0318">
    <property type="taxonomic scope" value="Bacteria"/>
</dbReference>